<keyword evidence="3" id="KW-1185">Reference proteome</keyword>
<accession>A0AA40DXZ2</accession>
<keyword evidence="1" id="KW-0812">Transmembrane</keyword>
<dbReference type="Proteomes" id="UP001172101">
    <property type="component" value="Unassembled WGS sequence"/>
</dbReference>
<proteinExistence type="predicted"/>
<keyword evidence="1" id="KW-0472">Membrane</keyword>
<evidence type="ECO:0000313" key="3">
    <source>
        <dbReference type="Proteomes" id="UP001172101"/>
    </source>
</evidence>
<dbReference type="GeneID" id="85328703"/>
<sequence>MDTSIALRDGKQMKAIAVLTMIFLPGTFVATLLAVPQLSGLGTTGNFPSWSWYLILFLPLTALVLLAYFLWVNSKYFRPKEFNDPALTV</sequence>
<feature type="transmembrane region" description="Helical" evidence="1">
    <location>
        <begin position="50"/>
        <end position="71"/>
    </location>
</feature>
<organism evidence="2 3">
    <name type="scientific">Lasiosphaeria miniovina</name>
    <dbReference type="NCBI Taxonomy" id="1954250"/>
    <lineage>
        <taxon>Eukaryota</taxon>
        <taxon>Fungi</taxon>
        <taxon>Dikarya</taxon>
        <taxon>Ascomycota</taxon>
        <taxon>Pezizomycotina</taxon>
        <taxon>Sordariomycetes</taxon>
        <taxon>Sordariomycetidae</taxon>
        <taxon>Sordariales</taxon>
        <taxon>Lasiosphaeriaceae</taxon>
        <taxon>Lasiosphaeria</taxon>
    </lineage>
</organism>
<reference evidence="2" key="1">
    <citation type="submission" date="2023-06" db="EMBL/GenBank/DDBJ databases">
        <title>Genome-scale phylogeny and comparative genomics of the fungal order Sordariales.</title>
        <authorList>
            <consortium name="Lawrence Berkeley National Laboratory"/>
            <person name="Hensen N."/>
            <person name="Bonometti L."/>
            <person name="Westerberg I."/>
            <person name="Brannstrom I.O."/>
            <person name="Guillou S."/>
            <person name="Cros-Aarteil S."/>
            <person name="Calhoun S."/>
            <person name="Haridas S."/>
            <person name="Kuo A."/>
            <person name="Mondo S."/>
            <person name="Pangilinan J."/>
            <person name="Riley R."/>
            <person name="LaButti K."/>
            <person name="Andreopoulos B."/>
            <person name="Lipzen A."/>
            <person name="Chen C."/>
            <person name="Yanf M."/>
            <person name="Daum C."/>
            <person name="Ng V."/>
            <person name="Clum A."/>
            <person name="Steindorff A."/>
            <person name="Ohm R."/>
            <person name="Martin F."/>
            <person name="Silar P."/>
            <person name="Natvig D."/>
            <person name="Lalanne C."/>
            <person name="Gautier V."/>
            <person name="Ament-velasquez S.L."/>
            <person name="Kruys A."/>
            <person name="Hutchinson M.I."/>
            <person name="Powell A.J."/>
            <person name="Barry K."/>
            <person name="Miller A.N."/>
            <person name="Grigoriev I.V."/>
            <person name="Debuchy R."/>
            <person name="Gladieux P."/>
            <person name="Thoren M.H."/>
            <person name="Johannesson H."/>
        </authorList>
    </citation>
    <scope>NUCLEOTIDE SEQUENCE</scope>
    <source>
        <strain evidence="2">SMH2392-1A</strain>
    </source>
</reference>
<feature type="transmembrane region" description="Helical" evidence="1">
    <location>
        <begin position="15"/>
        <end position="38"/>
    </location>
</feature>
<evidence type="ECO:0000313" key="2">
    <source>
        <dbReference type="EMBL" id="KAK0717787.1"/>
    </source>
</evidence>
<evidence type="ECO:0000256" key="1">
    <source>
        <dbReference type="SAM" id="Phobius"/>
    </source>
</evidence>
<gene>
    <name evidence="2" type="ORF">B0T26DRAFT_751809</name>
</gene>
<comment type="caution">
    <text evidence="2">The sequence shown here is derived from an EMBL/GenBank/DDBJ whole genome shotgun (WGS) entry which is preliminary data.</text>
</comment>
<dbReference type="RefSeq" id="XP_060296580.1">
    <property type="nucleotide sequence ID" value="XM_060445433.1"/>
</dbReference>
<dbReference type="AlphaFoldDB" id="A0AA40DXZ2"/>
<protein>
    <submittedName>
        <fullName evidence="2">Uncharacterized protein</fullName>
    </submittedName>
</protein>
<keyword evidence="1" id="KW-1133">Transmembrane helix</keyword>
<dbReference type="Gene3D" id="1.20.58.340">
    <property type="entry name" value="Magnesium transport protein CorA, transmembrane region"/>
    <property type="match status" value="1"/>
</dbReference>
<name>A0AA40DXZ2_9PEZI</name>
<dbReference type="EMBL" id="JAUIRO010000004">
    <property type="protein sequence ID" value="KAK0717787.1"/>
    <property type="molecule type" value="Genomic_DNA"/>
</dbReference>